<evidence type="ECO:0000256" key="1">
    <source>
        <dbReference type="SAM" id="MobiDB-lite"/>
    </source>
</evidence>
<sequence>MRGGFESKDILRFPFERQHAPTIGNLRRALPEDKAIRSLQYRFGQKRVTRATIFQMSYKDELTRLQSEEPDTDLDAADLHQDLDPLFADGVHAVFQMLGEAQRAQDELAHLTRRAVDAITEKGRFDGPDPCVEEADFQAGATLVRAWAAGIEMLGRYRAVHDWQAGVANDPFPAAKRKKSSSTTPKAKPTPKGGKK</sequence>
<accession>A0AAN4R5I6</accession>
<feature type="region of interest" description="Disordered" evidence="1">
    <location>
        <begin position="169"/>
        <end position="196"/>
    </location>
</feature>
<dbReference type="Proteomes" id="UP000321287">
    <property type="component" value="Unassembled WGS sequence"/>
</dbReference>
<feature type="compositionally biased region" description="Low complexity" evidence="1">
    <location>
        <begin position="181"/>
        <end position="196"/>
    </location>
</feature>
<protein>
    <submittedName>
        <fullName evidence="2">Uncharacterized protein</fullName>
    </submittedName>
</protein>
<dbReference type="EMBL" id="BJVS01000010">
    <property type="protein sequence ID" value="GEL54815.1"/>
    <property type="molecule type" value="Genomic_DNA"/>
</dbReference>
<dbReference type="RefSeq" id="WP_146926749.1">
    <property type="nucleotide sequence ID" value="NZ_BAPU01000063.1"/>
</dbReference>
<comment type="caution">
    <text evidence="2">The sequence shown here is derived from an EMBL/GenBank/DDBJ whole genome shotgun (WGS) entry which is preliminary data.</text>
</comment>
<organism evidence="2 3">
    <name type="scientific">Asaia bogorensis NBRC 16594</name>
    <dbReference type="NCBI Taxonomy" id="1231624"/>
    <lineage>
        <taxon>Bacteria</taxon>
        <taxon>Pseudomonadati</taxon>
        <taxon>Pseudomonadota</taxon>
        <taxon>Alphaproteobacteria</taxon>
        <taxon>Acetobacterales</taxon>
        <taxon>Acetobacteraceae</taxon>
        <taxon>Asaia</taxon>
    </lineage>
</organism>
<keyword evidence="3" id="KW-1185">Reference proteome</keyword>
<evidence type="ECO:0000313" key="2">
    <source>
        <dbReference type="EMBL" id="GEL54815.1"/>
    </source>
</evidence>
<reference evidence="2 3" key="1">
    <citation type="submission" date="2019-07" db="EMBL/GenBank/DDBJ databases">
        <title>Whole genome shotgun sequence of Asaia bogorensis NBRC 16594.</title>
        <authorList>
            <person name="Hosoyama A."/>
            <person name="Uohara A."/>
            <person name="Ohji S."/>
            <person name="Ichikawa N."/>
        </authorList>
    </citation>
    <scope>NUCLEOTIDE SEQUENCE [LARGE SCALE GENOMIC DNA]</scope>
    <source>
        <strain evidence="2 3">NBRC 16594</strain>
    </source>
</reference>
<proteinExistence type="predicted"/>
<gene>
    <name evidence="2" type="ORF">ABO01nite_28220</name>
</gene>
<dbReference type="AlphaFoldDB" id="A0AAN4R5I6"/>
<name>A0AAN4R5I6_9PROT</name>
<evidence type="ECO:0000313" key="3">
    <source>
        <dbReference type="Proteomes" id="UP000321287"/>
    </source>
</evidence>